<dbReference type="InterPro" id="IPR001077">
    <property type="entry name" value="COMT_C"/>
</dbReference>
<dbReference type="InParanoid" id="A0A165ESN2"/>
<dbReference type="Proteomes" id="UP000077266">
    <property type="component" value="Unassembled WGS sequence"/>
</dbReference>
<dbReference type="Gene3D" id="1.10.10.10">
    <property type="entry name" value="Winged helix-like DNA-binding domain superfamily/Winged helix DNA-binding domain"/>
    <property type="match status" value="1"/>
</dbReference>
<dbReference type="InterPro" id="IPR018181">
    <property type="entry name" value="Heat_shock_70_CS"/>
</dbReference>
<sequence length="470" mass="51493">MAQVLLDLIELMSEAAQRIDTTCKQKNVAFPTLDGPLDNASEAIRRDAEVAASIDILAAAAQQIIATARAPTRTIFDSVYAFHTSSALRTAAAVNVAEVLRKSGPKGAHVDDIVEGTVVAPSKLARVLRLLASQHIFTEVAPDVFANNRVSSVLDTGKDVAELRAYPEKRYDNTNGLPALIEHGLDTFYKAGPYMTETLTDPATAASDSPNEAPFSVALRTEDDFWTWLDRPENAPKLHRFGVAMQGAKSLVPEGYIAQGFDWNELPKDATVVDVGGGTGHVSMVLAKEFPHLKLVVQDRPMTIQHGIQYWQENMPEALASGRAELQGHDFFQPQPPRNPPPALYMLRFIVHDWADSYAARIMRVLRDAASPTTRLMIIERLVPYACDVDEGALGIPGAESTLVVPEPLLPNLGIVSLNCYFGDFQMLNAVNGQERTLLQFKNLFEMGGWKLDRVYRMPGFTAQLIGSPA</sequence>
<protein>
    <submittedName>
        <fullName evidence="6">O-methyltransferase</fullName>
    </submittedName>
</protein>
<dbReference type="AlphaFoldDB" id="A0A165ESN2"/>
<proteinExistence type="predicted"/>
<dbReference type="InterPro" id="IPR012967">
    <property type="entry name" value="COMT_dimerisation"/>
</dbReference>
<evidence type="ECO:0000259" key="5">
    <source>
        <dbReference type="Pfam" id="PF08100"/>
    </source>
</evidence>
<feature type="domain" description="O-methyltransferase C-terminal" evidence="4">
    <location>
        <begin position="241"/>
        <end position="449"/>
    </location>
</feature>
<dbReference type="GO" id="GO:0046983">
    <property type="term" value="F:protein dimerization activity"/>
    <property type="evidence" value="ECO:0007669"/>
    <property type="project" value="InterPro"/>
</dbReference>
<dbReference type="GO" id="GO:0008171">
    <property type="term" value="F:O-methyltransferase activity"/>
    <property type="evidence" value="ECO:0007669"/>
    <property type="project" value="InterPro"/>
</dbReference>
<evidence type="ECO:0000256" key="2">
    <source>
        <dbReference type="ARBA" id="ARBA00022679"/>
    </source>
</evidence>
<dbReference type="SUPFAM" id="SSF53335">
    <property type="entry name" value="S-adenosyl-L-methionine-dependent methyltransferases"/>
    <property type="match status" value="1"/>
</dbReference>
<reference evidence="6 7" key="1">
    <citation type="journal article" date="2016" name="Mol. Biol. Evol.">
        <title>Comparative Genomics of Early-Diverging Mushroom-Forming Fungi Provides Insights into the Origins of Lignocellulose Decay Capabilities.</title>
        <authorList>
            <person name="Nagy L.G."/>
            <person name="Riley R."/>
            <person name="Tritt A."/>
            <person name="Adam C."/>
            <person name="Daum C."/>
            <person name="Floudas D."/>
            <person name="Sun H."/>
            <person name="Yadav J.S."/>
            <person name="Pangilinan J."/>
            <person name="Larsson K.H."/>
            <person name="Matsuura K."/>
            <person name="Barry K."/>
            <person name="Labutti K."/>
            <person name="Kuo R."/>
            <person name="Ohm R.A."/>
            <person name="Bhattacharya S.S."/>
            <person name="Shirouzu T."/>
            <person name="Yoshinaga Y."/>
            <person name="Martin F.M."/>
            <person name="Grigoriev I.V."/>
            <person name="Hibbett D.S."/>
        </authorList>
    </citation>
    <scope>NUCLEOTIDE SEQUENCE [LARGE SCALE GENOMIC DNA]</scope>
    <source>
        <strain evidence="6 7">HHB12029</strain>
    </source>
</reference>
<dbReference type="PROSITE" id="PS00329">
    <property type="entry name" value="HSP70_2"/>
    <property type="match status" value="1"/>
</dbReference>
<dbReference type="Gene3D" id="3.40.50.150">
    <property type="entry name" value="Vaccinia Virus protein VP39"/>
    <property type="match status" value="1"/>
</dbReference>
<dbReference type="OrthoDB" id="2410195at2759"/>
<name>A0A165ESN2_EXIGL</name>
<dbReference type="Pfam" id="PF08100">
    <property type="entry name" value="Dimerisation"/>
    <property type="match status" value="1"/>
</dbReference>
<keyword evidence="1 6" id="KW-0489">Methyltransferase</keyword>
<evidence type="ECO:0000259" key="4">
    <source>
        <dbReference type="Pfam" id="PF00891"/>
    </source>
</evidence>
<accession>A0A165ESN2</accession>
<feature type="domain" description="O-methyltransferase dimerisation" evidence="5">
    <location>
        <begin position="79"/>
        <end position="154"/>
    </location>
</feature>
<dbReference type="InterPro" id="IPR036388">
    <property type="entry name" value="WH-like_DNA-bd_sf"/>
</dbReference>
<dbReference type="InterPro" id="IPR016461">
    <property type="entry name" value="COMT-like"/>
</dbReference>
<dbReference type="SUPFAM" id="SSF46785">
    <property type="entry name" value="Winged helix' DNA-binding domain"/>
    <property type="match status" value="1"/>
</dbReference>
<dbReference type="Pfam" id="PF00891">
    <property type="entry name" value="Methyltransf_2"/>
    <property type="match status" value="1"/>
</dbReference>
<evidence type="ECO:0000256" key="1">
    <source>
        <dbReference type="ARBA" id="ARBA00022603"/>
    </source>
</evidence>
<evidence type="ECO:0000313" key="6">
    <source>
        <dbReference type="EMBL" id="KZV87592.1"/>
    </source>
</evidence>
<dbReference type="InterPro" id="IPR036390">
    <property type="entry name" value="WH_DNA-bd_sf"/>
</dbReference>
<dbReference type="STRING" id="1314781.A0A165ESN2"/>
<dbReference type="EMBL" id="KV426121">
    <property type="protein sequence ID" value="KZV87592.1"/>
    <property type="molecule type" value="Genomic_DNA"/>
</dbReference>
<keyword evidence="2 6" id="KW-0808">Transferase</keyword>
<dbReference type="PANTHER" id="PTHR43712">
    <property type="entry name" value="PUTATIVE (AFU_ORTHOLOGUE AFUA_4G14580)-RELATED"/>
    <property type="match status" value="1"/>
</dbReference>
<evidence type="ECO:0000313" key="7">
    <source>
        <dbReference type="Proteomes" id="UP000077266"/>
    </source>
</evidence>
<dbReference type="PANTHER" id="PTHR43712:SF2">
    <property type="entry name" value="O-METHYLTRANSFERASE CICE"/>
    <property type="match status" value="1"/>
</dbReference>
<keyword evidence="7" id="KW-1185">Reference proteome</keyword>
<organism evidence="6 7">
    <name type="scientific">Exidia glandulosa HHB12029</name>
    <dbReference type="NCBI Taxonomy" id="1314781"/>
    <lineage>
        <taxon>Eukaryota</taxon>
        <taxon>Fungi</taxon>
        <taxon>Dikarya</taxon>
        <taxon>Basidiomycota</taxon>
        <taxon>Agaricomycotina</taxon>
        <taxon>Agaricomycetes</taxon>
        <taxon>Auriculariales</taxon>
        <taxon>Exidiaceae</taxon>
        <taxon>Exidia</taxon>
    </lineage>
</organism>
<dbReference type="PROSITE" id="PS51683">
    <property type="entry name" value="SAM_OMT_II"/>
    <property type="match status" value="1"/>
</dbReference>
<evidence type="ECO:0000256" key="3">
    <source>
        <dbReference type="ARBA" id="ARBA00022691"/>
    </source>
</evidence>
<dbReference type="InterPro" id="IPR029063">
    <property type="entry name" value="SAM-dependent_MTases_sf"/>
</dbReference>
<gene>
    <name evidence="6" type="ORF">EXIGLDRAFT_723614</name>
</gene>
<dbReference type="GO" id="GO:0032259">
    <property type="term" value="P:methylation"/>
    <property type="evidence" value="ECO:0007669"/>
    <property type="project" value="UniProtKB-KW"/>
</dbReference>
<keyword evidence="3" id="KW-0949">S-adenosyl-L-methionine</keyword>